<evidence type="ECO:0000256" key="1">
    <source>
        <dbReference type="ARBA" id="ARBA00022737"/>
    </source>
</evidence>
<dbReference type="OrthoDB" id="6513570at2759"/>
<evidence type="ECO:0000313" key="5">
    <source>
        <dbReference type="Proteomes" id="UP000288716"/>
    </source>
</evidence>
<dbReference type="VEuPathDB" id="VectorBase:LDEU005016"/>
<evidence type="ECO:0000259" key="3">
    <source>
        <dbReference type="PROSITE" id="PS50853"/>
    </source>
</evidence>
<dbReference type="AlphaFoldDB" id="A0A443SHM2"/>
<dbReference type="InterPro" id="IPR036116">
    <property type="entry name" value="FN3_sf"/>
</dbReference>
<dbReference type="Pfam" id="PF00041">
    <property type="entry name" value="fn3"/>
    <property type="match status" value="1"/>
</dbReference>
<feature type="domain" description="Fibronectin type-III" evidence="3">
    <location>
        <begin position="69"/>
        <end position="172"/>
    </location>
</feature>
<dbReference type="InterPro" id="IPR013783">
    <property type="entry name" value="Ig-like_fold"/>
</dbReference>
<proteinExistence type="predicted"/>
<feature type="domain" description="Fibronectin type-III" evidence="3">
    <location>
        <begin position="177"/>
        <end position="281"/>
    </location>
</feature>
<dbReference type="Gene3D" id="2.60.40.10">
    <property type="entry name" value="Immunoglobulins"/>
    <property type="match status" value="2"/>
</dbReference>
<dbReference type="CDD" id="cd00063">
    <property type="entry name" value="FN3"/>
    <property type="match status" value="2"/>
</dbReference>
<keyword evidence="2" id="KW-1133">Transmembrane helix</keyword>
<dbReference type="Proteomes" id="UP000288716">
    <property type="component" value="Unassembled WGS sequence"/>
</dbReference>
<evidence type="ECO:0000313" key="4">
    <source>
        <dbReference type="EMBL" id="RWS27024.1"/>
    </source>
</evidence>
<dbReference type="PROSITE" id="PS50853">
    <property type="entry name" value="FN3"/>
    <property type="match status" value="2"/>
</dbReference>
<dbReference type="InterPro" id="IPR003961">
    <property type="entry name" value="FN3_dom"/>
</dbReference>
<gene>
    <name evidence="4" type="ORF">B4U80_12907</name>
</gene>
<keyword evidence="5" id="KW-1185">Reference proteome</keyword>
<accession>A0A443SHM2</accession>
<keyword evidence="2" id="KW-0472">Membrane</keyword>
<protein>
    <recommendedName>
        <fullName evidence="3">Fibronectin type-III domain-containing protein</fullName>
    </recommendedName>
</protein>
<dbReference type="SMART" id="SM00060">
    <property type="entry name" value="FN3"/>
    <property type="match status" value="2"/>
</dbReference>
<sequence length="488" mass="56624">MFPYGMWPYGLFPCAVKLNNTGCQWRIDTNPPYLLSPPKYIFLLEMENKFGKTKQKFFYDHFEMIVPAKPQEFQNLYTSATSVYLQWEAPEFIEHDDFARSQLRYQLKVKQMRRDEESETSILDIGNKESYTLTNLTPYTNYEISIRCRIANGTSEEKWSKENILKTKTKDAIPYISPKFLTFESKGQASERNITLLWTSILTKYYNGDNFHYLIRYFPFDINSDYEVYEQIVPSTQTSYTFTNLGNVSYKFSIYSENSKGRCYDSSSLIVPEIRRLSRKPFKLQLKKHSPNTYNLKWNNLMYSKENVSFVVVWCLSSIFFECKESAYSMIVNSSSEIVSVNITTKTDGAYRFGVSAMSPNWSSGVVWITSTEDQSDKNNHSELAMTRMVAFSLIFILIGIMIAFMLMCLKKSVENYRSLKNMSIKLPDGIKPCQHQECNKLSKNKEFAVCVNCEHSEDKKSVSSREHRLSCDSNDSAFIDVTANGNH</sequence>
<evidence type="ECO:0000256" key="2">
    <source>
        <dbReference type="SAM" id="Phobius"/>
    </source>
</evidence>
<name>A0A443SHM2_9ACAR</name>
<reference evidence="4 5" key="1">
    <citation type="journal article" date="2018" name="Gigascience">
        <title>Genomes of trombidid mites reveal novel predicted allergens and laterally-transferred genes associated with secondary metabolism.</title>
        <authorList>
            <person name="Dong X."/>
            <person name="Chaisiri K."/>
            <person name="Xia D."/>
            <person name="Armstrong S.D."/>
            <person name="Fang Y."/>
            <person name="Donnelly M.J."/>
            <person name="Kadowaki T."/>
            <person name="McGarry J.W."/>
            <person name="Darby A.C."/>
            <person name="Makepeace B.L."/>
        </authorList>
    </citation>
    <scope>NUCLEOTIDE SEQUENCE [LARGE SCALE GENOMIC DNA]</scope>
    <source>
        <strain evidence="4">UoL-UT</strain>
    </source>
</reference>
<keyword evidence="2" id="KW-0812">Transmembrane</keyword>
<dbReference type="PANTHER" id="PTHR46708">
    <property type="entry name" value="TENASCIN"/>
    <property type="match status" value="1"/>
</dbReference>
<dbReference type="PANTHER" id="PTHR46708:SF2">
    <property type="entry name" value="FIBRONECTIN TYPE-III DOMAIN-CONTAINING PROTEIN"/>
    <property type="match status" value="1"/>
</dbReference>
<organism evidence="4 5">
    <name type="scientific">Leptotrombidium deliense</name>
    <dbReference type="NCBI Taxonomy" id="299467"/>
    <lineage>
        <taxon>Eukaryota</taxon>
        <taxon>Metazoa</taxon>
        <taxon>Ecdysozoa</taxon>
        <taxon>Arthropoda</taxon>
        <taxon>Chelicerata</taxon>
        <taxon>Arachnida</taxon>
        <taxon>Acari</taxon>
        <taxon>Acariformes</taxon>
        <taxon>Trombidiformes</taxon>
        <taxon>Prostigmata</taxon>
        <taxon>Anystina</taxon>
        <taxon>Parasitengona</taxon>
        <taxon>Trombiculoidea</taxon>
        <taxon>Trombiculidae</taxon>
        <taxon>Leptotrombidium</taxon>
    </lineage>
</organism>
<feature type="transmembrane region" description="Helical" evidence="2">
    <location>
        <begin position="389"/>
        <end position="410"/>
    </location>
</feature>
<dbReference type="SUPFAM" id="SSF49265">
    <property type="entry name" value="Fibronectin type III"/>
    <property type="match status" value="1"/>
</dbReference>
<dbReference type="STRING" id="299467.A0A443SHM2"/>
<dbReference type="EMBL" id="NCKV01002310">
    <property type="protein sequence ID" value="RWS27024.1"/>
    <property type="molecule type" value="Genomic_DNA"/>
</dbReference>
<keyword evidence="1" id="KW-0677">Repeat</keyword>
<comment type="caution">
    <text evidence="4">The sequence shown here is derived from an EMBL/GenBank/DDBJ whole genome shotgun (WGS) entry which is preliminary data.</text>
</comment>
<dbReference type="InterPro" id="IPR050991">
    <property type="entry name" value="ECM_Regulatory_Proteins"/>
</dbReference>